<feature type="compositionally biased region" description="Basic and acidic residues" evidence="2">
    <location>
        <begin position="497"/>
        <end position="510"/>
    </location>
</feature>
<dbReference type="GO" id="GO:0042575">
    <property type="term" value="C:DNA polymerase complex"/>
    <property type="evidence" value="ECO:0007669"/>
    <property type="project" value="UniProtKB-ARBA"/>
</dbReference>
<dbReference type="InParanoid" id="A0A7E5X1D1"/>
<dbReference type="InterPro" id="IPR043128">
    <property type="entry name" value="Rev_trsase/Diguanyl_cyclase"/>
</dbReference>
<evidence type="ECO:0000259" key="3">
    <source>
        <dbReference type="PROSITE" id="PS50994"/>
    </source>
</evidence>
<evidence type="ECO:0000313" key="4">
    <source>
        <dbReference type="Proteomes" id="UP000322000"/>
    </source>
</evidence>
<dbReference type="Pfam" id="PF00078">
    <property type="entry name" value="RVT_1"/>
    <property type="match status" value="1"/>
</dbReference>
<evidence type="ECO:0000313" key="5">
    <source>
        <dbReference type="RefSeq" id="XP_026746978.1"/>
    </source>
</evidence>
<dbReference type="SUPFAM" id="SSF56672">
    <property type="entry name" value="DNA/RNA polymerases"/>
    <property type="match status" value="1"/>
</dbReference>
<dbReference type="InterPro" id="IPR001584">
    <property type="entry name" value="Integrase_cat-core"/>
</dbReference>
<dbReference type="Gene3D" id="3.30.420.10">
    <property type="entry name" value="Ribonuclease H-like superfamily/Ribonuclease H"/>
    <property type="match status" value="1"/>
</dbReference>
<dbReference type="Pfam" id="PF17921">
    <property type="entry name" value="Integrase_H2C2"/>
    <property type="match status" value="1"/>
</dbReference>
<dbReference type="Proteomes" id="UP000322000">
    <property type="component" value="Unplaced"/>
</dbReference>
<name>A0A7E5X1D1_TRINI</name>
<dbReference type="GO" id="GO:0003676">
    <property type="term" value="F:nucleic acid binding"/>
    <property type="evidence" value="ECO:0007669"/>
    <property type="project" value="InterPro"/>
</dbReference>
<dbReference type="Gene3D" id="3.10.10.10">
    <property type="entry name" value="HIV Type 1 Reverse Transcriptase, subunit A, domain 1"/>
    <property type="match status" value="1"/>
</dbReference>
<dbReference type="PANTHER" id="PTHR47331:SF1">
    <property type="entry name" value="GAG-LIKE PROTEIN"/>
    <property type="match status" value="1"/>
</dbReference>
<dbReference type="InterPro" id="IPR036397">
    <property type="entry name" value="RNaseH_sf"/>
</dbReference>
<dbReference type="InterPro" id="IPR040676">
    <property type="entry name" value="DUF5641"/>
</dbReference>
<organism evidence="4 5">
    <name type="scientific">Trichoplusia ni</name>
    <name type="common">Cabbage looper</name>
    <dbReference type="NCBI Taxonomy" id="7111"/>
    <lineage>
        <taxon>Eukaryota</taxon>
        <taxon>Metazoa</taxon>
        <taxon>Ecdysozoa</taxon>
        <taxon>Arthropoda</taxon>
        <taxon>Hexapoda</taxon>
        <taxon>Insecta</taxon>
        <taxon>Pterygota</taxon>
        <taxon>Neoptera</taxon>
        <taxon>Endopterygota</taxon>
        <taxon>Lepidoptera</taxon>
        <taxon>Glossata</taxon>
        <taxon>Ditrysia</taxon>
        <taxon>Noctuoidea</taxon>
        <taxon>Noctuidae</taxon>
        <taxon>Plusiinae</taxon>
        <taxon>Trichoplusia</taxon>
    </lineage>
</organism>
<dbReference type="Gene3D" id="3.30.70.270">
    <property type="match status" value="1"/>
</dbReference>
<feature type="region of interest" description="Disordered" evidence="2">
    <location>
        <begin position="161"/>
        <end position="201"/>
    </location>
</feature>
<dbReference type="InterPro" id="IPR043502">
    <property type="entry name" value="DNA/RNA_pol_sf"/>
</dbReference>
<dbReference type="KEGG" id="tnl:113508223"/>
<feature type="compositionally biased region" description="Basic and acidic residues" evidence="2">
    <location>
        <begin position="166"/>
        <end position="189"/>
    </location>
</feature>
<dbReference type="CDD" id="cd01644">
    <property type="entry name" value="RT_pepA17"/>
    <property type="match status" value="1"/>
</dbReference>
<feature type="region of interest" description="Disordered" evidence="2">
    <location>
        <begin position="41"/>
        <end position="96"/>
    </location>
</feature>
<dbReference type="Pfam" id="PF05380">
    <property type="entry name" value="Peptidase_A17"/>
    <property type="match status" value="1"/>
</dbReference>
<dbReference type="InterPro" id="IPR041588">
    <property type="entry name" value="Integrase_H2C2"/>
</dbReference>
<sequence>MVVTRSQSDLAELEEQRRALERRDEELLVSVRRREAERIERERLRRVSLNPPASPQAESMTGPTTTTHVATAGPSSERRPTRSPPRSVRSTTSATTRLRLAELEAAEKLANIRRKELELEADLVKKRLAAEVSVIQDDQESIHDPMQEECQQYRVGQWLRTNPLESRGEGGRDTETREERMQQRSDAPHRRSPTPTKARNSIEQLAATLEKMARPRIRHTDLPTFSGAVSEWLPFKAAYYDTTKMYCVSPSENLQRLRSCLKGEAREAVAALLHAATEPDTIIKTLEQCFGRPEVIIDKALEEMKKMPKPSASASDLNSFAIKVQNTICVLNTIDRRGYLYNPLLTREILEKLSPHLRSRWCDFACDNEGAAEPEVVLLSRFLMREADRALRYTYAPPTSTAPATARKETRPAVTWKKKTNAVYSTSEEDYQCPCCRQTHVLTQCPKYKAMNVNQRWEIVKLHKICFKCAQRKHRRINCKARSCGVDQCRRPHHVTLHQERAESPEDKSVTQRTPTEPADKEAVMSVATRTATGPKTVMLKMCPVVIAGPRGEVKTLALFDEGATVTLIDEDLATSIGAEGSMLPLRIQGVNMSSQEQKSRIVEVRVKGVRKDSASHKLHARTMKNLKLHRQSIPDTVLEYEHLRDLPKNEVCYELTRPGLLVGTDHSELSGHNALPIVSRELRVGGPNQPAASRTQLGWVIHGTAPRKAITVNQDNVLHIVDYDQQLHDLVEAHFKIEALGVKKGPRVRETDQRATAIVKKTIKKIDGGYEVGLPWKYDDVTMPPSYNAALRRLKAIEKKMDAAPDFAEQYSTQINNLLEKGYAVPCDGTEVRSAVCWYLPHFAVKNPNKPGKQRLVFDAAARSHGVCLNDRLLEGPDLLLSLPGIIYRFREKAIAVTADIQEMFLRIKIRPEDQPAQQFLWRGDNRTEPPRRYKMTSMIFGAASSPYMAHYVRDYNADMHKTEYPRALDAIKRSHYMDDLVISYDTAEEATKAIEEIRKVHAVAGFTLRGWSASDATVLTDVPQELRAATPTQLGGEGTTNKILGLYWCAARDELGFNTAMNRVPSAVRDRIRAPTKREALSAVMSIYDPLGLLSHYTVRAKIVLQSLWRLQITWDEPIPEGENELFAAWLAQLGTIAQIRLPRCYAPRKYEDLELHVLCDASEQAYATVAYWRHENCNGTVSVVLVAAKAKVAPKRTQTIPRLELQAAVIGARLADTIRKEHRIRITRTVYWTDSSTVVHWIQNDARRYTPFVAHRLGEISELTAKEEWRWLPTDLNVADDATRLTNAPICATDRWFMGPGFLHLPEEQWPQKGPCDEEQDQEVLHITDGPTTESWLPDPARFSKYETLVRATARVLAFTDICRRRATKLEHRHIQRAETELIRRAQEDSFGDELNRIRSARPLARGSRLYKLDPVLEDGVMRVRGRIEASLAPTETKRPVILDGRHPLTKLLVEKEHCAAGHANRERVTNDLRQRYWIIHIRPTVRAVERSCAFCRRRRATPRTPATGDLPRARLDPFHRPFTNCGVDYFGPMMVKVGRRREKRWGALFTCLTCRAVHLELVASLSTDSAIMALRRMAARRGWPRLMYSDNATNFRGADQELRIAYAEWAPALRDEGLLHRMEWRFIPPGAPNQGGAWERMVRSVKTALSVTLREKAPAEEVLLTLLTEAEFSINARPLTHVSVNPSDPEALTPNHFLLGSSGGLPTTGPCNEADRRTWRVSQALADHFWRRWVHEYLPTLIPRGEPRNNARPVQTGDVVLIVDSTLPRNTWPMGVVERTHSGPDGSIRVVEVRTRTGTFRRPVGKLVVLLKKEEATQAAPGGELLRTPS</sequence>
<evidence type="ECO:0000256" key="2">
    <source>
        <dbReference type="SAM" id="MobiDB-lite"/>
    </source>
</evidence>
<keyword evidence="4" id="KW-1185">Reference proteome</keyword>
<dbReference type="SUPFAM" id="SSF53098">
    <property type="entry name" value="Ribonuclease H-like"/>
    <property type="match status" value="1"/>
</dbReference>
<dbReference type="GeneID" id="113508223"/>
<dbReference type="InterPro" id="IPR000477">
    <property type="entry name" value="RT_dom"/>
</dbReference>
<dbReference type="InterPro" id="IPR008042">
    <property type="entry name" value="Retrotrans_Pao"/>
</dbReference>
<dbReference type="GO" id="GO:0071897">
    <property type="term" value="P:DNA biosynthetic process"/>
    <property type="evidence" value="ECO:0007669"/>
    <property type="project" value="UniProtKB-ARBA"/>
</dbReference>
<dbReference type="PANTHER" id="PTHR47331">
    <property type="entry name" value="PHD-TYPE DOMAIN-CONTAINING PROTEIN"/>
    <property type="match status" value="1"/>
</dbReference>
<feature type="domain" description="Integrase catalytic" evidence="3">
    <location>
        <begin position="1521"/>
        <end position="1706"/>
    </location>
</feature>
<dbReference type="RefSeq" id="XP_026746978.1">
    <property type="nucleotide sequence ID" value="XM_026891177.1"/>
</dbReference>
<dbReference type="OrthoDB" id="10055784at2759"/>
<evidence type="ECO:0000256" key="1">
    <source>
        <dbReference type="SAM" id="Coils"/>
    </source>
</evidence>
<accession>A0A7E5X1D1</accession>
<dbReference type="InterPro" id="IPR005312">
    <property type="entry name" value="DUF1759"/>
</dbReference>
<proteinExistence type="predicted"/>
<dbReference type="Pfam" id="PF03564">
    <property type="entry name" value="DUF1759"/>
    <property type="match status" value="1"/>
</dbReference>
<dbReference type="PROSITE" id="PS50994">
    <property type="entry name" value="INTEGRASE"/>
    <property type="match status" value="1"/>
</dbReference>
<dbReference type="Pfam" id="PF18701">
    <property type="entry name" value="DUF5641"/>
    <property type="match status" value="1"/>
</dbReference>
<feature type="compositionally biased region" description="Low complexity" evidence="2">
    <location>
        <begin position="84"/>
        <end position="96"/>
    </location>
</feature>
<protein>
    <submittedName>
        <fullName evidence="5">Uncharacterized protein LOC113508223</fullName>
    </submittedName>
</protein>
<feature type="region of interest" description="Disordered" evidence="2">
    <location>
        <begin position="496"/>
        <end position="520"/>
    </location>
</feature>
<feature type="coiled-coil region" evidence="1">
    <location>
        <begin position="3"/>
        <end position="30"/>
    </location>
</feature>
<reference evidence="5" key="1">
    <citation type="submission" date="2025-08" db="UniProtKB">
        <authorList>
            <consortium name="RefSeq"/>
        </authorList>
    </citation>
    <scope>IDENTIFICATION</scope>
</reference>
<gene>
    <name evidence="5" type="primary">LOC113508223</name>
</gene>
<keyword evidence="1" id="KW-0175">Coiled coil</keyword>
<feature type="compositionally biased region" description="Low complexity" evidence="2">
    <location>
        <begin position="61"/>
        <end position="75"/>
    </location>
</feature>
<dbReference type="GO" id="GO:0015074">
    <property type="term" value="P:DNA integration"/>
    <property type="evidence" value="ECO:0007669"/>
    <property type="project" value="InterPro"/>
</dbReference>
<dbReference type="InterPro" id="IPR012337">
    <property type="entry name" value="RNaseH-like_sf"/>
</dbReference>